<comment type="caution">
    <text evidence="4">The sequence shown here is derived from an EMBL/GenBank/DDBJ whole genome shotgun (WGS) entry which is preliminary data.</text>
</comment>
<keyword evidence="1 4" id="KW-0378">Hydrolase</keyword>
<name>A0ABU5VI17_9PSED</name>
<keyword evidence="3" id="KW-0732">Signal</keyword>
<dbReference type="Gene3D" id="3.40.50.1110">
    <property type="entry name" value="SGNH hydrolase"/>
    <property type="match status" value="1"/>
</dbReference>
<accession>A0ABU5VI17</accession>
<dbReference type="Pfam" id="PF00657">
    <property type="entry name" value="Lipase_GDSL"/>
    <property type="match status" value="1"/>
</dbReference>
<evidence type="ECO:0000256" key="2">
    <source>
        <dbReference type="SAM" id="MobiDB-lite"/>
    </source>
</evidence>
<dbReference type="RefSeq" id="WP_323453758.1">
    <property type="nucleotide sequence ID" value="NZ_JAYFUI010000180.1"/>
</dbReference>
<dbReference type="PANTHER" id="PTHR45648:SF152">
    <property type="match status" value="1"/>
</dbReference>
<dbReference type="InterPro" id="IPR051058">
    <property type="entry name" value="GDSL_Est/Lipase"/>
</dbReference>
<feature type="chain" id="PRO_5047455925" evidence="3">
    <location>
        <begin position="21"/>
        <end position="328"/>
    </location>
</feature>
<feature type="region of interest" description="Disordered" evidence="2">
    <location>
        <begin position="306"/>
        <end position="328"/>
    </location>
</feature>
<evidence type="ECO:0000313" key="4">
    <source>
        <dbReference type="EMBL" id="MEA5673014.1"/>
    </source>
</evidence>
<sequence length="328" mass="36089">MTRSACLAAVLTLTATTAFGAPNYNHLYAFGDSYSDNGEGQNLTRTLVAQQVKDAQELPGSLYWRGRWSNGPTAVEGLAHALKIPLTDYGIGGAKSGNGNYYAWMGPYRNTGVFGQISDYLKAVKTHKADPNSLYFIFVSANDFFEWADFSHSESIEVLSQNSVTNIQKAVERLITAGAKHLMVVGTTDLSHVPAVVQGNQVNNASAYQQILGQRLPAVLTALVNAHHINITYFDHLAFSSTLRSAPGAAGLMYLDTPCQATYPQIKPVCENPDAHYYWDEWHPTRKVHAQAAERMFETLSLRQSTIPRTQLDQEQGRQARSSDATDK</sequence>
<feature type="signal peptide" evidence="3">
    <location>
        <begin position="1"/>
        <end position="20"/>
    </location>
</feature>
<dbReference type="Proteomes" id="UP001302573">
    <property type="component" value="Unassembled WGS sequence"/>
</dbReference>
<protein>
    <submittedName>
        <fullName evidence="4">SGNH/GDSL hydrolase family protein</fullName>
        <ecNumber evidence="4">3.1.-.-</ecNumber>
    </submittedName>
</protein>
<dbReference type="GO" id="GO:0016787">
    <property type="term" value="F:hydrolase activity"/>
    <property type="evidence" value="ECO:0007669"/>
    <property type="project" value="UniProtKB-KW"/>
</dbReference>
<dbReference type="InterPro" id="IPR001087">
    <property type="entry name" value="GDSL"/>
</dbReference>
<proteinExistence type="predicted"/>
<dbReference type="EMBL" id="JAYFUI010000180">
    <property type="protein sequence ID" value="MEA5673014.1"/>
    <property type="molecule type" value="Genomic_DNA"/>
</dbReference>
<dbReference type="SUPFAM" id="SSF52266">
    <property type="entry name" value="SGNH hydrolase"/>
    <property type="match status" value="1"/>
</dbReference>
<dbReference type="InterPro" id="IPR036514">
    <property type="entry name" value="SGNH_hydro_sf"/>
</dbReference>
<gene>
    <name evidence="4" type="ORF">VA602_16920</name>
</gene>
<dbReference type="CDD" id="cd01846">
    <property type="entry name" value="fatty_acyltransferase_like"/>
    <property type="match status" value="1"/>
</dbReference>
<evidence type="ECO:0000313" key="5">
    <source>
        <dbReference type="Proteomes" id="UP001302573"/>
    </source>
</evidence>
<organism evidence="4 5">
    <name type="scientific">Pseudomonas machongensis</name>
    <dbReference type="NCBI Taxonomy" id="3110229"/>
    <lineage>
        <taxon>Bacteria</taxon>
        <taxon>Pseudomonadati</taxon>
        <taxon>Pseudomonadota</taxon>
        <taxon>Gammaproteobacteria</taxon>
        <taxon>Pseudomonadales</taxon>
        <taxon>Pseudomonadaceae</taxon>
        <taxon>Pseudomonas</taxon>
    </lineage>
</organism>
<evidence type="ECO:0000256" key="3">
    <source>
        <dbReference type="SAM" id="SignalP"/>
    </source>
</evidence>
<evidence type="ECO:0000256" key="1">
    <source>
        <dbReference type="ARBA" id="ARBA00022801"/>
    </source>
</evidence>
<dbReference type="EC" id="3.1.-.-" evidence="4"/>
<dbReference type="PANTHER" id="PTHR45648">
    <property type="entry name" value="GDSL LIPASE/ACYLHYDROLASE FAMILY PROTEIN (AFU_ORTHOLOGUE AFUA_4G14700)"/>
    <property type="match status" value="1"/>
</dbReference>
<keyword evidence="5" id="KW-1185">Reference proteome</keyword>
<reference evidence="4 5" key="1">
    <citation type="submission" date="2023-12" db="EMBL/GenBank/DDBJ databases">
        <title>Pseudomonas machongensis sp. nov., isolated from wilted pepper plants (Capsicum annuum).</title>
        <authorList>
            <person name="Qiu M."/>
            <person name="Li Y."/>
            <person name="Liu Q."/>
            <person name="Zhang X."/>
            <person name="Huang Y."/>
            <person name="Guo R."/>
            <person name="Hu M."/>
            <person name="Zhou J."/>
            <person name="Zhou X."/>
        </authorList>
    </citation>
    <scope>NUCLEOTIDE SEQUENCE [LARGE SCALE GENOMIC DNA]</scope>
    <source>
        <strain evidence="4 5">MH2</strain>
    </source>
</reference>